<dbReference type="NCBIfam" id="TIGR00182">
    <property type="entry name" value="plsX"/>
    <property type="match status" value="1"/>
</dbReference>
<proteinExistence type="inferred from homology"/>
<dbReference type="GO" id="GO:0006633">
    <property type="term" value="P:fatty acid biosynthetic process"/>
    <property type="evidence" value="ECO:0007669"/>
    <property type="project" value="UniProtKB-UniRule"/>
</dbReference>
<reference evidence="11 12" key="2">
    <citation type="submission" date="2020-04" db="EMBL/GenBank/DDBJ databases">
        <title>Complete genome sequence of Alteromonas pelagimontana 5.12T.</title>
        <authorList>
            <person name="Sinha R.K."/>
            <person name="Krishnan K.P."/>
            <person name="Kurian J.P."/>
        </authorList>
    </citation>
    <scope>NUCLEOTIDE SEQUENCE [LARGE SCALE GENOMIC DNA]</scope>
    <source>
        <strain evidence="11 12">5.12</strain>
    </source>
</reference>
<evidence type="ECO:0000256" key="6">
    <source>
        <dbReference type="ARBA" id="ARBA00023209"/>
    </source>
</evidence>
<dbReference type="GO" id="GO:0008654">
    <property type="term" value="P:phospholipid biosynthetic process"/>
    <property type="evidence" value="ECO:0007669"/>
    <property type="project" value="UniProtKB-KW"/>
</dbReference>
<dbReference type="RefSeq" id="WP_075609217.1">
    <property type="nucleotide sequence ID" value="NZ_CP052766.1"/>
</dbReference>
<name>A0A6M4M8G8_9ALTE</name>
<keyword evidence="12" id="KW-1185">Reference proteome</keyword>
<dbReference type="OrthoDB" id="9806408at2"/>
<evidence type="ECO:0000313" key="12">
    <source>
        <dbReference type="Proteomes" id="UP000219285"/>
    </source>
</evidence>
<dbReference type="PANTHER" id="PTHR30100">
    <property type="entry name" value="FATTY ACID/PHOSPHOLIPID SYNTHESIS PROTEIN PLSX"/>
    <property type="match status" value="1"/>
</dbReference>
<dbReference type="PIRSF" id="PIRSF002465">
    <property type="entry name" value="Phsphlp_syn_PlsX"/>
    <property type="match status" value="1"/>
</dbReference>
<reference evidence="12" key="1">
    <citation type="submission" date="2014-12" db="EMBL/GenBank/DDBJ databases">
        <title>Complete genome sequence of a multi-drug resistant Klebsiella pneumoniae.</title>
        <authorList>
            <person name="Hua X."/>
            <person name="Chen Q."/>
            <person name="Li X."/>
            <person name="Feng Y."/>
            <person name="Ruan Z."/>
            <person name="Yu Y."/>
        </authorList>
    </citation>
    <scope>NUCLEOTIDE SEQUENCE [LARGE SCALE GENOMIC DNA]</scope>
    <source>
        <strain evidence="12">5.12</strain>
    </source>
</reference>
<protein>
    <recommendedName>
        <fullName evidence="8 10">Phosphate acyltransferase</fullName>
        <ecNumber evidence="8 10">2.3.1.274</ecNumber>
    </recommendedName>
    <alternativeName>
        <fullName evidence="10">Acyl-ACP phosphotransacylase</fullName>
    </alternativeName>
    <alternativeName>
        <fullName evidence="10">Acyl-[acyl-carrier-protein]--phosphate acyltransferase</fullName>
    </alternativeName>
    <alternativeName>
        <fullName evidence="10">Phosphate-acyl-ACP acyltransferase</fullName>
    </alternativeName>
</protein>
<keyword evidence="7 10" id="KW-1208">Phospholipid metabolism</keyword>
<evidence type="ECO:0000313" key="11">
    <source>
        <dbReference type="EMBL" id="QJR79453.1"/>
    </source>
</evidence>
<evidence type="ECO:0000256" key="3">
    <source>
        <dbReference type="ARBA" id="ARBA00022516"/>
    </source>
</evidence>
<sequence>MSDLTIALDIMGGDHGPPVILTAALKAIQLHSDFHFILCGQRQAIEPALAILTAQQRSRLTVIHCDEVVEMGDAPAHALRNKKSSSMRKAIELVEEGKADACVSAGNTGALLTLAYYILKTLPGIDRPALISVMPTTSHHKVFLLDLGANVNCTSEILFQYGVMGSVMASQVTGNASPRVALLNVGEEDIKGNAQVKYADQLFRNAKGLNYIGYVEGDDIFTDHADVVVTDGFTGNIALKSSEGLAKLVINEVKRQSQMNLMTRLMARIALPLLKTIYNRVNPDQYNGASLLGLRGIVIKSHGNASAEAFYYAICQAMQEAKMRIPEKIKSKIETVLLEQL</sequence>
<keyword evidence="4 10" id="KW-0808">Transferase</keyword>
<evidence type="ECO:0000256" key="9">
    <source>
        <dbReference type="ARBA" id="ARBA00046608"/>
    </source>
</evidence>
<dbReference type="GO" id="GO:0043811">
    <property type="term" value="F:phosphate:acyl-[acyl carrier protein] acyltransferase activity"/>
    <property type="evidence" value="ECO:0007669"/>
    <property type="project" value="UniProtKB-UniRule"/>
</dbReference>
<dbReference type="Proteomes" id="UP000219285">
    <property type="component" value="Chromosome"/>
</dbReference>
<evidence type="ECO:0000256" key="8">
    <source>
        <dbReference type="ARBA" id="ARBA00024069"/>
    </source>
</evidence>
<dbReference type="KEGG" id="apel:CA267_000890"/>
<keyword evidence="2 10" id="KW-0963">Cytoplasm</keyword>
<dbReference type="EMBL" id="CP052766">
    <property type="protein sequence ID" value="QJR79453.1"/>
    <property type="molecule type" value="Genomic_DNA"/>
</dbReference>
<dbReference type="EC" id="2.3.1.274" evidence="8 10"/>
<dbReference type="Pfam" id="PF02504">
    <property type="entry name" value="FA_synthesis"/>
    <property type="match status" value="1"/>
</dbReference>
<keyword evidence="3 10" id="KW-0444">Lipid biosynthesis</keyword>
<keyword evidence="5 10" id="KW-0443">Lipid metabolism</keyword>
<comment type="pathway">
    <text evidence="10">Lipid metabolism; phospholipid metabolism.</text>
</comment>
<comment type="function">
    <text evidence="10">Catalyzes the reversible formation of acyl-phosphate (acyl-PO(4)) from acyl-[acyl-carrier-protein] (acyl-ACP). This enzyme utilizes acyl-ACP as fatty acyl donor, but not acyl-CoA.</text>
</comment>
<keyword evidence="11" id="KW-0012">Acyltransferase</keyword>
<comment type="subcellular location">
    <subcellularLocation>
        <location evidence="10">Cytoplasm</location>
    </subcellularLocation>
    <text evidence="10">Associated with the membrane possibly through PlsY.</text>
</comment>
<dbReference type="SUPFAM" id="SSF53659">
    <property type="entry name" value="Isocitrate/Isopropylmalate dehydrogenase-like"/>
    <property type="match status" value="1"/>
</dbReference>
<dbReference type="PANTHER" id="PTHR30100:SF1">
    <property type="entry name" value="PHOSPHATE ACYLTRANSFERASE"/>
    <property type="match status" value="1"/>
</dbReference>
<comment type="subunit">
    <text evidence="9 10">Homodimer. Probably interacts with PlsY.</text>
</comment>
<evidence type="ECO:0000256" key="5">
    <source>
        <dbReference type="ARBA" id="ARBA00023098"/>
    </source>
</evidence>
<dbReference type="InterPro" id="IPR003664">
    <property type="entry name" value="FA_synthesis"/>
</dbReference>
<evidence type="ECO:0000256" key="1">
    <source>
        <dbReference type="ARBA" id="ARBA00001232"/>
    </source>
</evidence>
<evidence type="ECO:0000256" key="2">
    <source>
        <dbReference type="ARBA" id="ARBA00022490"/>
    </source>
</evidence>
<evidence type="ECO:0000256" key="4">
    <source>
        <dbReference type="ARBA" id="ARBA00022679"/>
    </source>
</evidence>
<dbReference type="Gene3D" id="3.40.718.10">
    <property type="entry name" value="Isopropylmalate Dehydrogenase"/>
    <property type="match status" value="1"/>
</dbReference>
<dbReference type="AlphaFoldDB" id="A0A6M4M8G8"/>
<dbReference type="UniPathway" id="UPA00085"/>
<comment type="catalytic activity">
    <reaction evidence="1 10">
        <text>a fatty acyl-[ACP] + phosphate = an acyl phosphate + holo-[ACP]</text>
        <dbReference type="Rhea" id="RHEA:42292"/>
        <dbReference type="Rhea" id="RHEA-COMP:9685"/>
        <dbReference type="Rhea" id="RHEA-COMP:14125"/>
        <dbReference type="ChEBI" id="CHEBI:43474"/>
        <dbReference type="ChEBI" id="CHEBI:59918"/>
        <dbReference type="ChEBI" id="CHEBI:64479"/>
        <dbReference type="ChEBI" id="CHEBI:138651"/>
        <dbReference type="EC" id="2.3.1.274"/>
    </reaction>
</comment>
<accession>A0A6M4M8G8</accession>
<evidence type="ECO:0000256" key="7">
    <source>
        <dbReference type="ARBA" id="ARBA00023264"/>
    </source>
</evidence>
<organism evidence="11 12">
    <name type="scientific">Alteromonas pelagimontana</name>
    <dbReference type="NCBI Taxonomy" id="1858656"/>
    <lineage>
        <taxon>Bacteria</taxon>
        <taxon>Pseudomonadati</taxon>
        <taxon>Pseudomonadota</taxon>
        <taxon>Gammaproteobacteria</taxon>
        <taxon>Alteromonadales</taxon>
        <taxon>Alteromonadaceae</taxon>
        <taxon>Alteromonas/Salinimonas group</taxon>
        <taxon>Alteromonas</taxon>
    </lineage>
</organism>
<dbReference type="GO" id="GO:0005737">
    <property type="term" value="C:cytoplasm"/>
    <property type="evidence" value="ECO:0007669"/>
    <property type="project" value="UniProtKB-SubCell"/>
</dbReference>
<keyword evidence="6 10" id="KW-0594">Phospholipid biosynthesis</keyword>
<evidence type="ECO:0000256" key="10">
    <source>
        <dbReference type="HAMAP-Rule" id="MF_00019"/>
    </source>
</evidence>
<dbReference type="InterPro" id="IPR012281">
    <property type="entry name" value="Phospholipid_synth_PlsX-like"/>
</dbReference>
<dbReference type="HAMAP" id="MF_00019">
    <property type="entry name" value="PlsX"/>
    <property type="match status" value="1"/>
</dbReference>
<gene>
    <name evidence="10 11" type="primary">plsX</name>
    <name evidence="11" type="ORF">CA267_000890</name>
</gene>
<comment type="similarity">
    <text evidence="10">Belongs to the PlsX family.</text>
</comment>